<dbReference type="AlphaFoldDB" id="A0A1H2RI61"/>
<keyword evidence="1" id="KW-1133">Transmembrane helix</keyword>
<dbReference type="RefSeq" id="WP_245724001.1">
    <property type="nucleotide sequence ID" value="NZ_FNNC01000001.1"/>
</dbReference>
<name>A0A1H2RI61_9BACI</name>
<evidence type="ECO:0000256" key="1">
    <source>
        <dbReference type="SAM" id="Phobius"/>
    </source>
</evidence>
<evidence type="ECO:0000313" key="3">
    <source>
        <dbReference type="Proteomes" id="UP000199488"/>
    </source>
</evidence>
<gene>
    <name evidence="2" type="ORF">SAMN05421781_0785</name>
</gene>
<keyword evidence="1" id="KW-0472">Membrane</keyword>
<accession>A0A1H2RI61</accession>
<dbReference type="EMBL" id="FNNC01000001">
    <property type="protein sequence ID" value="SDW19153.1"/>
    <property type="molecule type" value="Genomic_DNA"/>
</dbReference>
<organism evidence="2 3">
    <name type="scientific">Marinococcus luteus</name>
    <dbReference type="NCBI Taxonomy" id="1122204"/>
    <lineage>
        <taxon>Bacteria</taxon>
        <taxon>Bacillati</taxon>
        <taxon>Bacillota</taxon>
        <taxon>Bacilli</taxon>
        <taxon>Bacillales</taxon>
        <taxon>Bacillaceae</taxon>
        <taxon>Marinococcus</taxon>
    </lineage>
</organism>
<sequence length="67" mass="7070">MIDFLIIGGGIVGMALAHELSPLPGTSGGSGKRTYERRRTVVTVFCLKGWGVVMKVLVTGFTGKVGF</sequence>
<feature type="transmembrane region" description="Helical" evidence="1">
    <location>
        <begin position="41"/>
        <end position="61"/>
    </location>
</feature>
<reference evidence="2 3" key="1">
    <citation type="submission" date="2016-10" db="EMBL/GenBank/DDBJ databases">
        <authorList>
            <person name="de Groot N.N."/>
        </authorList>
    </citation>
    <scope>NUCLEOTIDE SEQUENCE [LARGE SCALE GENOMIC DNA]</scope>
    <source>
        <strain evidence="2 3">DSM 23126</strain>
    </source>
</reference>
<dbReference type="STRING" id="1122204.SAMN05421781_0785"/>
<keyword evidence="1" id="KW-0812">Transmembrane</keyword>
<keyword evidence="3" id="KW-1185">Reference proteome</keyword>
<dbReference type="Proteomes" id="UP000199488">
    <property type="component" value="Unassembled WGS sequence"/>
</dbReference>
<proteinExistence type="predicted"/>
<protein>
    <submittedName>
        <fullName evidence="2">Uncharacterized protein</fullName>
    </submittedName>
</protein>
<evidence type="ECO:0000313" key="2">
    <source>
        <dbReference type="EMBL" id="SDW19153.1"/>
    </source>
</evidence>